<comment type="caution">
    <text evidence="2">The sequence shown here is derived from an EMBL/GenBank/DDBJ whole genome shotgun (WGS) entry which is preliminary data.</text>
</comment>
<evidence type="ECO:0000313" key="3">
    <source>
        <dbReference type="Proteomes" id="UP000318478"/>
    </source>
</evidence>
<dbReference type="Proteomes" id="UP000318478">
    <property type="component" value="Unassembled WGS sequence"/>
</dbReference>
<accession>A0A5C5ZFA9</accession>
<feature type="transmembrane region" description="Helical" evidence="1">
    <location>
        <begin position="318"/>
        <end position="348"/>
    </location>
</feature>
<feature type="transmembrane region" description="Helical" evidence="1">
    <location>
        <begin position="368"/>
        <end position="390"/>
    </location>
</feature>
<feature type="transmembrane region" description="Helical" evidence="1">
    <location>
        <begin position="278"/>
        <end position="297"/>
    </location>
</feature>
<sequence length="406" mass="44723">MPTPSTDEHASPTRPVVEVGWLVTENLEAPDREAIKAAHQRVTEMLAEHLPEFEWRTPLAVQEAPSTAGSHEAVEHLGWAREQRDLRGWDYVFAFVAPDLIARQRDHAWECVSRSLDSAVISTARIDPRAQDPDVSQEYRVATLADRLVTLVLRGLAHLCGVPEDDSSGRVMSGFQAVGELEQAAPLAEEEWARLRHTLRETADPRLEETADHSAGAAAFYLRAGWRNRREVLEAVRQARPWQMPLRLARLTIAAVSTMLVLIMTAEAWELGVRQPLSAVAALTGVSLVVTVVYVLVRQGLLLSQGSAGLSEQVVTTNLTTIAIIATGIATTYVCLYLLTLLVTASLFDAELVASWAPTLHERADWECYATFAGFVSSIGIVIGALGVSFEGQHYFRHITYVDEEV</sequence>
<reference evidence="2 3" key="1">
    <citation type="submission" date="2019-02" db="EMBL/GenBank/DDBJ databases">
        <title>Deep-cultivation of Planctomycetes and their phenomic and genomic characterization uncovers novel biology.</title>
        <authorList>
            <person name="Wiegand S."/>
            <person name="Jogler M."/>
            <person name="Boedeker C."/>
            <person name="Pinto D."/>
            <person name="Vollmers J."/>
            <person name="Rivas-Marin E."/>
            <person name="Kohn T."/>
            <person name="Peeters S.H."/>
            <person name="Heuer A."/>
            <person name="Rast P."/>
            <person name="Oberbeckmann S."/>
            <person name="Bunk B."/>
            <person name="Jeske O."/>
            <person name="Meyerdierks A."/>
            <person name="Storesund J.E."/>
            <person name="Kallscheuer N."/>
            <person name="Luecker S."/>
            <person name="Lage O.M."/>
            <person name="Pohl T."/>
            <person name="Merkel B.J."/>
            <person name="Hornburger P."/>
            <person name="Mueller R.-W."/>
            <person name="Bruemmer F."/>
            <person name="Labrenz M."/>
            <person name="Spormann A.M."/>
            <person name="Op Den Camp H."/>
            <person name="Overmann J."/>
            <person name="Amann R."/>
            <person name="Jetten M.S.M."/>
            <person name="Mascher T."/>
            <person name="Medema M.H."/>
            <person name="Devos D.P."/>
            <person name="Kaster A.-K."/>
            <person name="Ovreas L."/>
            <person name="Rohde M."/>
            <person name="Galperin M.Y."/>
            <person name="Jogler C."/>
        </authorList>
    </citation>
    <scope>NUCLEOTIDE SEQUENCE [LARGE SCALE GENOMIC DNA]</scope>
    <source>
        <strain evidence="2 3">Pla123a</strain>
    </source>
</reference>
<dbReference type="OrthoDB" id="7831148at2"/>
<feature type="transmembrane region" description="Helical" evidence="1">
    <location>
        <begin position="248"/>
        <end position="266"/>
    </location>
</feature>
<name>A0A5C5ZFA9_9BACT</name>
<gene>
    <name evidence="2" type="ORF">Pla123a_06750</name>
</gene>
<keyword evidence="1" id="KW-0812">Transmembrane</keyword>
<protein>
    <submittedName>
        <fullName evidence="2">Uncharacterized protein</fullName>
    </submittedName>
</protein>
<evidence type="ECO:0000256" key="1">
    <source>
        <dbReference type="SAM" id="Phobius"/>
    </source>
</evidence>
<dbReference type="RefSeq" id="WP_146584096.1">
    <property type="nucleotide sequence ID" value="NZ_SJPO01000001.1"/>
</dbReference>
<keyword evidence="3" id="KW-1185">Reference proteome</keyword>
<keyword evidence="1" id="KW-0472">Membrane</keyword>
<dbReference type="AlphaFoldDB" id="A0A5C5ZFA9"/>
<dbReference type="EMBL" id="SJPO01000001">
    <property type="protein sequence ID" value="TWT85868.1"/>
    <property type="molecule type" value="Genomic_DNA"/>
</dbReference>
<evidence type="ECO:0000313" key="2">
    <source>
        <dbReference type="EMBL" id="TWT85868.1"/>
    </source>
</evidence>
<organism evidence="2 3">
    <name type="scientific">Posidoniimonas polymericola</name>
    <dbReference type="NCBI Taxonomy" id="2528002"/>
    <lineage>
        <taxon>Bacteria</taxon>
        <taxon>Pseudomonadati</taxon>
        <taxon>Planctomycetota</taxon>
        <taxon>Planctomycetia</taxon>
        <taxon>Pirellulales</taxon>
        <taxon>Lacipirellulaceae</taxon>
        <taxon>Posidoniimonas</taxon>
    </lineage>
</organism>
<keyword evidence="1" id="KW-1133">Transmembrane helix</keyword>
<proteinExistence type="predicted"/>